<feature type="transmembrane region" description="Helical" evidence="6">
    <location>
        <begin position="261"/>
        <end position="281"/>
    </location>
</feature>
<dbReference type="Pfam" id="PF02133">
    <property type="entry name" value="Transp_cyt_pur"/>
    <property type="match status" value="1"/>
</dbReference>
<dbReference type="RefSeq" id="XP_026600519.1">
    <property type="nucleotide sequence ID" value="XM_026750506.1"/>
</dbReference>
<keyword evidence="4 6" id="KW-1133">Transmembrane helix</keyword>
<evidence type="ECO:0000313" key="8">
    <source>
        <dbReference type="Proteomes" id="UP000256690"/>
    </source>
</evidence>
<comment type="subcellular location">
    <subcellularLocation>
        <location evidence="1">Membrane</location>
        <topology evidence="1">Multi-pass membrane protein</topology>
    </subcellularLocation>
</comment>
<dbReference type="CDD" id="cd11482">
    <property type="entry name" value="SLC-NCS1sbd_NRT1-like"/>
    <property type="match status" value="1"/>
</dbReference>
<feature type="transmembrane region" description="Helical" evidence="6">
    <location>
        <begin position="78"/>
        <end position="98"/>
    </location>
</feature>
<dbReference type="PANTHER" id="PTHR30618">
    <property type="entry name" value="NCS1 FAMILY PURINE/PYRIMIDINE TRANSPORTER"/>
    <property type="match status" value="1"/>
</dbReference>
<dbReference type="Gene3D" id="1.10.4160.10">
    <property type="entry name" value="Hydantoin permease"/>
    <property type="match status" value="1"/>
</dbReference>
<evidence type="ECO:0000256" key="3">
    <source>
        <dbReference type="ARBA" id="ARBA00022692"/>
    </source>
</evidence>
<keyword evidence="3 6" id="KW-0812">Transmembrane</keyword>
<feature type="transmembrane region" description="Helical" evidence="6">
    <location>
        <begin position="353"/>
        <end position="372"/>
    </location>
</feature>
<dbReference type="InterPro" id="IPR001248">
    <property type="entry name" value="Pur-cyt_permease"/>
</dbReference>
<feature type="transmembrane region" description="Helical" evidence="6">
    <location>
        <begin position="458"/>
        <end position="476"/>
    </location>
</feature>
<organism evidence="7 8">
    <name type="scientific">Aspergillus mulundensis</name>
    <dbReference type="NCBI Taxonomy" id="1810919"/>
    <lineage>
        <taxon>Eukaryota</taxon>
        <taxon>Fungi</taxon>
        <taxon>Dikarya</taxon>
        <taxon>Ascomycota</taxon>
        <taxon>Pezizomycotina</taxon>
        <taxon>Eurotiomycetes</taxon>
        <taxon>Eurotiomycetidae</taxon>
        <taxon>Eurotiales</taxon>
        <taxon>Aspergillaceae</taxon>
        <taxon>Aspergillus</taxon>
        <taxon>Aspergillus subgen. Nidulantes</taxon>
    </lineage>
</organism>
<evidence type="ECO:0000256" key="2">
    <source>
        <dbReference type="ARBA" id="ARBA00008974"/>
    </source>
</evidence>
<evidence type="ECO:0000313" key="7">
    <source>
        <dbReference type="EMBL" id="RDW68730.1"/>
    </source>
</evidence>
<accession>A0A3D8R438</accession>
<feature type="transmembrane region" description="Helical" evidence="6">
    <location>
        <begin position="312"/>
        <end position="332"/>
    </location>
</feature>
<evidence type="ECO:0000256" key="5">
    <source>
        <dbReference type="ARBA" id="ARBA00023136"/>
    </source>
</evidence>
<feature type="transmembrane region" description="Helical" evidence="6">
    <location>
        <begin position="110"/>
        <end position="136"/>
    </location>
</feature>
<feature type="transmembrane region" description="Helical" evidence="6">
    <location>
        <begin position="180"/>
        <end position="202"/>
    </location>
</feature>
<dbReference type="PANTHER" id="PTHR30618:SF0">
    <property type="entry name" value="PURINE-URACIL PERMEASE NCS1"/>
    <property type="match status" value="1"/>
</dbReference>
<dbReference type="AlphaFoldDB" id="A0A3D8R438"/>
<evidence type="ECO:0000256" key="6">
    <source>
        <dbReference type="SAM" id="Phobius"/>
    </source>
</evidence>
<keyword evidence="8" id="KW-1185">Reference proteome</keyword>
<feature type="transmembrane region" description="Helical" evidence="6">
    <location>
        <begin position="222"/>
        <end position="240"/>
    </location>
</feature>
<reference evidence="7 8" key="1">
    <citation type="journal article" date="2018" name="IMA Fungus">
        <title>IMA Genome-F 9: Draft genome sequence of Annulohypoxylon stygium, Aspergillus mulundensis, Berkeleyomyces basicola (syn. Thielaviopsis basicola), Ceratocystis smalleyi, two Cercospora beticola strains, Coleophoma cylindrospora, Fusarium fracticaudum, Phialophora cf. hyalina, and Morchella septimelata.</title>
        <authorList>
            <person name="Wingfield B.D."/>
            <person name="Bills G.F."/>
            <person name="Dong Y."/>
            <person name="Huang W."/>
            <person name="Nel W.J."/>
            <person name="Swalarsk-Parry B.S."/>
            <person name="Vaghefi N."/>
            <person name="Wilken P.M."/>
            <person name="An Z."/>
            <person name="de Beer Z.W."/>
            <person name="De Vos L."/>
            <person name="Chen L."/>
            <person name="Duong T.A."/>
            <person name="Gao Y."/>
            <person name="Hammerbacher A."/>
            <person name="Kikkert J.R."/>
            <person name="Li Y."/>
            <person name="Li H."/>
            <person name="Li K."/>
            <person name="Li Q."/>
            <person name="Liu X."/>
            <person name="Ma X."/>
            <person name="Naidoo K."/>
            <person name="Pethybridge S.J."/>
            <person name="Sun J."/>
            <person name="Steenkamp E.T."/>
            <person name="van der Nest M.A."/>
            <person name="van Wyk S."/>
            <person name="Wingfield M.J."/>
            <person name="Xiong C."/>
            <person name="Yue Q."/>
            <person name="Zhang X."/>
        </authorList>
    </citation>
    <scope>NUCLEOTIDE SEQUENCE [LARGE SCALE GENOMIC DNA]</scope>
    <source>
        <strain evidence="7 8">DSM 5745</strain>
    </source>
</reference>
<keyword evidence="5 6" id="KW-0472">Membrane</keyword>
<proteinExistence type="inferred from homology"/>
<feature type="transmembrane region" description="Helical" evidence="6">
    <location>
        <begin position="156"/>
        <end position="173"/>
    </location>
</feature>
<dbReference type="GO" id="GO:0015205">
    <property type="term" value="F:nucleobase transmembrane transporter activity"/>
    <property type="evidence" value="ECO:0007669"/>
    <property type="project" value="TreeGrafter"/>
</dbReference>
<comment type="caution">
    <text evidence="7">The sequence shown here is derived from an EMBL/GenBank/DDBJ whole genome shotgun (WGS) entry which is preliminary data.</text>
</comment>
<dbReference type="InterPro" id="IPR045225">
    <property type="entry name" value="Uracil/uridine/allantoin_perm"/>
</dbReference>
<dbReference type="EMBL" id="PVWQ01000011">
    <property type="protein sequence ID" value="RDW68730.1"/>
    <property type="molecule type" value="Genomic_DNA"/>
</dbReference>
<name>A0A3D8R438_9EURO</name>
<protein>
    <submittedName>
        <fullName evidence="7">Uncharacterized protein</fullName>
    </submittedName>
</protein>
<dbReference type="OrthoDB" id="2018619at2759"/>
<evidence type="ECO:0000256" key="1">
    <source>
        <dbReference type="ARBA" id="ARBA00004141"/>
    </source>
</evidence>
<dbReference type="Proteomes" id="UP000256690">
    <property type="component" value="Unassembled WGS sequence"/>
</dbReference>
<dbReference type="GO" id="GO:0005886">
    <property type="term" value="C:plasma membrane"/>
    <property type="evidence" value="ECO:0007669"/>
    <property type="project" value="TreeGrafter"/>
</dbReference>
<sequence>MKIPSPRWPQLQVPQSESAFIAGNIRWTNKDLDPVPRALRKWTVISFIGYWISDCFSVANWQLASSIIAIGLSWKESLGLVALGFFILSIVIAMNGAGFWGSYIPIISRLILAVFWFATNCVNGGNAVVVMLGAIWPSFLKIPNSLPAGEGISTQGMVGFLLFWLLQIPFLLVHPNQLRWLFLIKSIIVPAACTAMLIWAFVQVTTPNGGDLFTQSSQLTGPTYSWAMMSSLTAVIGNYATLSVNQADFSRYSCVSPRWHILYVFLLPAFFTFIAFIGIAVSSAGQAKYHTDSIPWDPNVLVSLWGNRACRFFGAFSFALAALGLNISANSLSAANDFAALAPRYLTIRRGQLLCAVLAWALVPWKILASAGNFLNFMSAYAVFLGPIAAIMVCDFWVVKARKYDAVALYQPRGIYRYTGGFNIHAVIAFIFGTTPSLPGLIHSVNSDIEIGVGVHPYEFGWLLGFVGSSAVYLALNWRFPYRDAKIDEAVFAVDARLGDETVEAEHVKNDGRKG</sequence>
<feature type="transmembrane region" description="Helical" evidence="6">
    <location>
        <begin position="420"/>
        <end position="438"/>
    </location>
</feature>
<feature type="transmembrane region" description="Helical" evidence="6">
    <location>
        <begin position="378"/>
        <end position="399"/>
    </location>
</feature>
<comment type="similarity">
    <text evidence="2">Belongs to the purine-cytosine permease (2.A.39) family.</text>
</comment>
<evidence type="ECO:0000256" key="4">
    <source>
        <dbReference type="ARBA" id="ARBA00022989"/>
    </source>
</evidence>
<gene>
    <name evidence="7" type="ORF">DSM5745_08490</name>
</gene>
<feature type="transmembrane region" description="Helical" evidence="6">
    <location>
        <begin position="47"/>
        <end position="72"/>
    </location>
</feature>
<dbReference type="GeneID" id="38118860"/>